<proteinExistence type="predicted"/>
<organism evidence="1 2">
    <name type="scientific">Dendrolimus kikuchii</name>
    <dbReference type="NCBI Taxonomy" id="765133"/>
    <lineage>
        <taxon>Eukaryota</taxon>
        <taxon>Metazoa</taxon>
        <taxon>Ecdysozoa</taxon>
        <taxon>Arthropoda</taxon>
        <taxon>Hexapoda</taxon>
        <taxon>Insecta</taxon>
        <taxon>Pterygota</taxon>
        <taxon>Neoptera</taxon>
        <taxon>Endopterygota</taxon>
        <taxon>Lepidoptera</taxon>
        <taxon>Glossata</taxon>
        <taxon>Ditrysia</taxon>
        <taxon>Bombycoidea</taxon>
        <taxon>Lasiocampidae</taxon>
        <taxon>Dendrolimus</taxon>
    </lineage>
</organism>
<name>A0ACC1D0D2_9NEOP</name>
<comment type="caution">
    <text evidence="1">The sequence shown here is derived from an EMBL/GenBank/DDBJ whole genome shotgun (WGS) entry which is preliminary data.</text>
</comment>
<sequence length="631" mass="70982">MWYLTSDADERIVYIIPQSKDIIIGRSSEAGVCNFSITNDASVSRKHASLTISTNGSSLLLQDFGSTYGTFVNDFSHKVQANSKIQLKNNDVLRFGKLNSVWKVNEKDLTTCTSTLKGENMQNLKIVLNKIGGILKNEWDHSCQYLTMPAITLTIKVVLALVQGSYIVTQEFWNKCLEAVENSKALPDPNNFTPEVIESTLNKESVSFLPDKRRQTLLKGKKILFFSKRQYDMYKGVLSNCSGEPVLITESEVSTSVVCKRDVIVIQYNASSTQDTQTLKNKIDEVVQFLKSNDKRVIADAEIGLAILYTSTDKYCNPDFNFSTEVMKASTQNTKTTKILAPESQEPVIQGGNKNVVINESLISSDNLSGKRKYSADGSDLEMNLNKKQAIDNRSIEIENINKRKFANDGDAEISNPSKKLATSSKSDDDMFNFLEPVTSNDTQNKGKKLNLSKPQKRKVDFDGNEDDLFNFLQDEKSSETTALKHKMFDTDINEEPSRPVKIENKGNEITPQEISAMRGVKLKELQSNLNCNFDAMKKQIKKEYDDLDDKMKELDLGITVVTVNKDLIVKKEPVYIEAPISELKNFKKFRKVWPTKKQVTVIPKSSTSAVMIADNFEINSACYDNIEDQS</sequence>
<evidence type="ECO:0000313" key="1">
    <source>
        <dbReference type="EMBL" id="KAJ0177174.1"/>
    </source>
</evidence>
<accession>A0ACC1D0D2</accession>
<evidence type="ECO:0000313" key="2">
    <source>
        <dbReference type="Proteomes" id="UP000824533"/>
    </source>
</evidence>
<protein>
    <submittedName>
        <fullName evidence="1">Uncharacterized protein</fullName>
    </submittedName>
</protein>
<dbReference type="Proteomes" id="UP000824533">
    <property type="component" value="Linkage Group LG12"/>
</dbReference>
<keyword evidence="2" id="KW-1185">Reference proteome</keyword>
<gene>
    <name evidence="1" type="ORF">K1T71_007183</name>
</gene>
<dbReference type="EMBL" id="CM034398">
    <property type="protein sequence ID" value="KAJ0177174.1"/>
    <property type="molecule type" value="Genomic_DNA"/>
</dbReference>
<reference evidence="1 2" key="1">
    <citation type="journal article" date="2021" name="Front. Genet.">
        <title>Chromosome-Level Genome Assembly Reveals Significant Gene Expansion in the Toll and IMD Signaling Pathways of Dendrolimus kikuchii.</title>
        <authorList>
            <person name="Zhou J."/>
            <person name="Wu P."/>
            <person name="Xiong Z."/>
            <person name="Liu N."/>
            <person name="Zhao N."/>
            <person name="Ji M."/>
            <person name="Qiu Y."/>
            <person name="Yang B."/>
        </authorList>
    </citation>
    <scope>NUCLEOTIDE SEQUENCE [LARGE SCALE GENOMIC DNA]</scope>
    <source>
        <strain evidence="1">Ann1</strain>
    </source>
</reference>